<name>A0A8B9MCL8_9AVES</name>
<dbReference type="InterPro" id="IPR037185">
    <property type="entry name" value="EmrE-like"/>
</dbReference>
<evidence type="ECO:0000313" key="10">
    <source>
        <dbReference type="Proteomes" id="UP000694541"/>
    </source>
</evidence>
<keyword evidence="10" id="KW-1185">Reference proteome</keyword>
<evidence type="ECO:0000256" key="1">
    <source>
        <dbReference type="ARBA" id="ARBA00004653"/>
    </source>
</evidence>
<feature type="transmembrane region" description="Helical" evidence="8">
    <location>
        <begin position="232"/>
        <end position="252"/>
    </location>
</feature>
<feature type="transmembrane region" description="Helical" evidence="8">
    <location>
        <begin position="67"/>
        <end position="89"/>
    </location>
</feature>
<dbReference type="Pfam" id="PF04142">
    <property type="entry name" value="Nuc_sug_transp"/>
    <property type="match status" value="1"/>
</dbReference>
<feature type="compositionally biased region" description="Basic and acidic residues" evidence="7">
    <location>
        <begin position="1"/>
        <end position="10"/>
    </location>
</feature>
<dbReference type="GO" id="GO:0000139">
    <property type="term" value="C:Golgi membrane"/>
    <property type="evidence" value="ECO:0007669"/>
    <property type="project" value="UniProtKB-SubCell"/>
</dbReference>
<keyword evidence="3" id="KW-0813">Transport</keyword>
<feature type="region of interest" description="Disordered" evidence="7">
    <location>
        <begin position="1"/>
        <end position="27"/>
    </location>
</feature>
<reference evidence="9" key="1">
    <citation type="submission" date="2025-08" db="UniProtKB">
        <authorList>
            <consortium name="Ensembl"/>
        </authorList>
    </citation>
    <scope>IDENTIFICATION</scope>
</reference>
<keyword evidence="6 8" id="KW-0472">Membrane</keyword>
<feature type="transmembrane region" description="Helical" evidence="8">
    <location>
        <begin position="264"/>
        <end position="287"/>
    </location>
</feature>
<feature type="transmembrane region" description="Helical" evidence="8">
    <location>
        <begin position="322"/>
        <end position="340"/>
    </location>
</feature>
<dbReference type="AlphaFoldDB" id="A0A8B9MCL8"/>
<dbReference type="PANTHER" id="PTHR10231">
    <property type="entry name" value="NUCLEOTIDE-SUGAR TRANSMEMBRANE TRANSPORTER"/>
    <property type="match status" value="1"/>
</dbReference>
<evidence type="ECO:0000256" key="2">
    <source>
        <dbReference type="ARBA" id="ARBA00009976"/>
    </source>
</evidence>
<feature type="transmembrane region" description="Helical" evidence="8">
    <location>
        <begin position="35"/>
        <end position="55"/>
    </location>
</feature>
<evidence type="ECO:0000256" key="4">
    <source>
        <dbReference type="ARBA" id="ARBA00022692"/>
    </source>
</evidence>
<accession>A0A8B9MCL8</accession>
<evidence type="ECO:0000256" key="5">
    <source>
        <dbReference type="ARBA" id="ARBA00022989"/>
    </source>
</evidence>
<proteinExistence type="inferred from homology"/>
<evidence type="ECO:0000256" key="3">
    <source>
        <dbReference type="ARBA" id="ARBA00022597"/>
    </source>
</evidence>
<keyword evidence="5 8" id="KW-1133">Transmembrane helix</keyword>
<dbReference type="PIRSF" id="PIRSF005799">
    <property type="entry name" value="UDP-gal_transpt"/>
    <property type="match status" value="1"/>
</dbReference>
<evidence type="ECO:0000256" key="7">
    <source>
        <dbReference type="SAM" id="MobiDB-lite"/>
    </source>
</evidence>
<keyword evidence="4 8" id="KW-0812">Transmembrane</keyword>
<feature type="transmembrane region" description="Helical" evidence="8">
    <location>
        <begin position="200"/>
        <end position="220"/>
    </location>
</feature>
<feature type="transmembrane region" description="Helical" evidence="8">
    <location>
        <begin position="168"/>
        <end position="185"/>
    </location>
</feature>
<dbReference type="InterPro" id="IPR007271">
    <property type="entry name" value="Nuc_sug_transpt"/>
</dbReference>
<keyword evidence="3" id="KW-0762">Sugar transport</keyword>
<feature type="transmembrane region" description="Helical" evidence="8">
    <location>
        <begin position="299"/>
        <end position="316"/>
    </location>
</feature>
<evidence type="ECO:0000313" key="9">
    <source>
        <dbReference type="Ensembl" id="ENSANIP00000003366.1"/>
    </source>
</evidence>
<dbReference type="Proteomes" id="UP000694541">
    <property type="component" value="Unplaced"/>
</dbReference>
<comment type="similarity">
    <text evidence="2">Belongs to the nucleotide-sugar transporter family. SLC35A subfamily.</text>
</comment>
<dbReference type="Ensembl" id="ENSANIT00000003475.1">
    <property type="protein sequence ID" value="ENSANIP00000003366.1"/>
    <property type="gene ID" value="ENSANIG00000002300.1"/>
</dbReference>
<reference evidence="9" key="2">
    <citation type="submission" date="2025-09" db="UniProtKB">
        <authorList>
            <consortium name="Ensembl"/>
        </authorList>
    </citation>
    <scope>IDENTIFICATION</scope>
</reference>
<protein>
    <submittedName>
        <fullName evidence="9">Solute carrier family 35 member A1</fullName>
    </submittedName>
</protein>
<sequence length="363" mass="39788">MVRWEERRGAADGSDPALSAPSAGTMSPPKENVSLLFKLYCLTVMTLVAATYTVALRYTRTVDTELYFSTTAVCITEVIKLFLSVGILAKETGSLTRLITSLKENVFGSPTELLKLSVPSLVYALQNNMAFVALSNLDAAVYQVTYQLKIPCTALCTVLMLNRTLSKLQWFSVFMLCGGVTLVQWKPAQATKVQVEQNPWLGFGAIAVAVLCSGFAGVYFEKVVKSSDTSLWVRNIQLYLSGIVVTLFGVYMSDGAQVHEKGFFYGYTYYVWFVIFLASVGGLYTSVVVKYTDNIMKGFSAAAAIVLSTVASYILFGLQITLTFSVGAFLVCISIYLYGLPRQDTTKIQPSETKSSKERLATV</sequence>
<organism evidence="9 10">
    <name type="scientific">Accipiter nisus</name>
    <name type="common">Eurasian sparrowhawk</name>
    <dbReference type="NCBI Taxonomy" id="211598"/>
    <lineage>
        <taxon>Eukaryota</taxon>
        <taxon>Metazoa</taxon>
        <taxon>Chordata</taxon>
        <taxon>Craniata</taxon>
        <taxon>Vertebrata</taxon>
        <taxon>Euteleostomi</taxon>
        <taxon>Archelosauria</taxon>
        <taxon>Archosauria</taxon>
        <taxon>Dinosauria</taxon>
        <taxon>Saurischia</taxon>
        <taxon>Theropoda</taxon>
        <taxon>Coelurosauria</taxon>
        <taxon>Aves</taxon>
        <taxon>Neognathae</taxon>
        <taxon>Neoaves</taxon>
        <taxon>Telluraves</taxon>
        <taxon>Accipitrimorphae</taxon>
        <taxon>Accipitriformes</taxon>
        <taxon>Accipitridae</taxon>
        <taxon>Accipitrinae</taxon>
        <taxon>Accipiter</taxon>
    </lineage>
</organism>
<comment type="subcellular location">
    <subcellularLocation>
        <location evidence="1">Golgi apparatus membrane</location>
        <topology evidence="1">Multi-pass membrane protein</topology>
    </subcellularLocation>
</comment>
<dbReference type="SUPFAM" id="SSF103481">
    <property type="entry name" value="Multidrug resistance efflux transporter EmrE"/>
    <property type="match status" value="1"/>
</dbReference>
<evidence type="ECO:0000256" key="6">
    <source>
        <dbReference type="ARBA" id="ARBA00023136"/>
    </source>
</evidence>
<dbReference type="GO" id="GO:0015165">
    <property type="term" value="F:pyrimidine nucleotide-sugar transmembrane transporter activity"/>
    <property type="evidence" value="ECO:0007669"/>
    <property type="project" value="InterPro"/>
</dbReference>
<dbReference type="NCBIfam" id="TIGR00803">
    <property type="entry name" value="nst"/>
    <property type="match status" value="1"/>
</dbReference>
<evidence type="ECO:0000256" key="8">
    <source>
        <dbReference type="SAM" id="Phobius"/>
    </source>
</evidence>